<evidence type="ECO:0000313" key="5">
    <source>
        <dbReference type="EMBL" id="GKX30203.1"/>
    </source>
</evidence>
<keyword evidence="3" id="KW-0732">Signal</keyword>
<feature type="region of interest" description="Disordered" evidence="4">
    <location>
        <begin position="32"/>
        <end position="53"/>
    </location>
</feature>
<accession>A0A9W5YD67</accession>
<dbReference type="InterPro" id="IPR006059">
    <property type="entry name" value="SBP"/>
</dbReference>
<reference evidence="5" key="1">
    <citation type="submission" date="2022-06" db="EMBL/GenBank/DDBJ databases">
        <title>Vallitalea longa sp. nov., an anaerobic bacterium isolated from marine sediment.</title>
        <authorList>
            <person name="Hirano S."/>
            <person name="Terahara T."/>
            <person name="Mori K."/>
            <person name="Hamada M."/>
            <person name="Matsumoto R."/>
            <person name="Kobayashi T."/>
        </authorList>
    </citation>
    <scope>NUCLEOTIDE SEQUENCE</scope>
    <source>
        <strain evidence="5">SH18-1</strain>
    </source>
</reference>
<comment type="caution">
    <text evidence="5">The sequence shown here is derived from an EMBL/GenBank/DDBJ whole genome shotgun (WGS) entry which is preliminary data.</text>
</comment>
<dbReference type="Proteomes" id="UP001144256">
    <property type="component" value="Unassembled WGS sequence"/>
</dbReference>
<dbReference type="RefSeq" id="WP_281816188.1">
    <property type="nucleotide sequence ID" value="NZ_BRLB01000008.1"/>
</dbReference>
<sequence length="430" mass="47032">MKNLTKILTICLTISLICVCFTGCKSKKEAKDDTISKVNQDEEETTDTDKSNKSSDEAVTLTLGFWGSSGEEKAFTKAVEGIAGAVPEIKEIKLQHYPTANDFWQKLPGEVAAGTAPDIVNLTNEASLGLIQDGFFLPYDEYDFDFEAYAPSAIKAWNYQGQLYGIPTTAAPATFAVNVDLWKAAGLGDYPETWEEVYEAAKALTKDEVKGVCIDIGNIYHPTQYMNSFGGGWKDGASINSKENIDALNFIFKMFDEGLAVTAKDAGMSWDGEVFGGQKCAMSTGGTWYVGFMKESAPDVDYTFIPMPGGDGNKGSTLHTYAYSVLKNTKNAELAAKAAYYMSRKEFQLTNAEITGGSPSITEALPKFFELNPKLKIIEEQVPYATGFGYPADEQFKSDFQSELESVIYGNSDKSAEEILNNLSEKYGSQ</sequence>
<dbReference type="Gene3D" id="3.40.190.10">
    <property type="entry name" value="Periplasmic binding protein-like II"/>
    <property type="match status" value="1"/>
</dbReference>
<dbReference type="GO" id="GO:1901982">
    <property type="term" value="F:maltose binding"/>
    <property type="evidence" value="ECO:0007669"/>
    <property type="project" value="TreeGrafter"/>
</dbReference>
<organism evidence="5 6">
    <name type="scientific">Vallitalea longa</name>
    <dbReference type="NCBI Taxonomy" id="2936439"/>
    <lineage>
        <taxon>Bacteria</taxon>
        <taxon>Bacillati</taxon>
        <taxon>Bacillota</taxon>
        <taxon>Clostridia</taxon>
        <taxon>Lachnospirales</taxon>
        <taxon>Vallitaleaceae</taxon>
        <taxon>Vallitalea</taxon>
    </lineage>
</organism>
<protein>
    <submittedName>
        <fullName evidence="5">Uncharacterized protein</fullName>
    </submittedName>
</protein>
<dbReference type="PANTHER" id="PTHR30061">
    <property type="entry name" value="MALTOSE-BINDING PERIPLASMIC PROTEIN"/>
    <property type="match status" value="1"/>
</dbReference>
<dbReference type="PANTHER" id="PTHR30061:SF50">
    <property type="entry name" value="MALTOSE_MALTODEXTRIN-BINDING PERIPLASMIC PROTEIN"/>
    <property type="match status" value="1"/>
</dbReference>
<name>A0A9W5YD67_9FIRM</name>
<dbReference type="EMBL" id="BRLB01000008">
    <property type="protein sequence ID" value="GKX30203.1"/>
    <property type="molecule type" value="Genomic_DNA"/>
</dbReference>
<dbReference type="AlphaFoldDB" id="A0A9W5YD67"/>
<evidence type="ECO:0000256" key="4">
    <source>
        <dbReference type="SAM" id="MobiDB-lite"/>
    </source>
</evidence>
<dbReference type="Pfam" id="PF13416">
    <property type="entry name" value="SBP_bac_8"/>
    <property type="match status" value="1"/>
</dbReference>
<proteinExistence type="inferred from homology"/>
<evidence type="ECO:0000256" key="1">
    <source>
        <dbReference type="ARBA" id="ARBA00008520"/>
    </source>
</evidence>
<dbReference type="GO" id="GO:0055052">
    <property type="term" value="C:ATP-binding cassette (ABC) transporter complex, substrate-binding subunit-containing"/>
    <property type="evidence" value="ECO:0007669"/>
    <property type="project" value="TreeGrafter"/>
</dbReference>
<evidence type="ECO:0000313" key="6">
    <source>
        <dbReference type="Proteomes" id="UP001144256"/>
    </source>
</evidence>
<comment type="similarity">
    <text evidence="1">Belongs to the bacterial solute-binding protein 1 family.</text>
</comment>
<keyword evidence="6" id="KW-1185">Reference proteome</keyword>
<dbReference type="GO" id="GO:0015768">
    <property type="term" value="P:maltose transport"/>
    <property type="evidence" value="ECO:0007669"/>
    <property type="project" value="TreeGrafter"/>
</dbReference>
<dbReference type="CDD" id="cd13585">
    <property type="entry name" value="PBP2_TMBP_like"/>
    <property type="match status" value="1"/>
</dbReference>
<gene>
    <name evidence="5" type="ORF">SH1V18_26830</name>
</gene>
<dbReference type="SUPFAM" id="SSF53850">
    <property type="entry name" value="Periplasmic binding protein-like II"/>
    <property type="match status" value="1"/>
</dbReference>
<evidence type="ECO:0000256" key="3">
    <source>
        <dbReference type="ARBA" id="ARBA00022729"/>
    </source>
</evidence>
<dbReference type="GO" id="GO:0042956">
    <property type="term" value="P:maltodextrin transmembrane transport"/>
    <property type="evidence" value="ECO:0007669"/>
    <property type="project" value="TreeGrafter"/>
</dbReference>
<keyword evidence="2" id="KW-0813">Transport</keyword>
<evidence type="ECO:0000256" key="2">
    <source>
        <dbReference type="ARBA" id="ARBA00022448"/>
    </source>
</evidence>